<gene>
    <name evidence="1" type="ORF">IAD15_05450</name>
</gene>
<sequence length="201" mass="23090">MSKNTVIAISRQYGSGGREIGKRLAEKLHIPFYDKELILLAAKESGYDESLFEKLDEENKRPLSYLLSMYSNSMSHYDLSLNDQLFLIQSKVISDLAKESCVIIGRCADYVLRNQVNVLSVFIHAPIADRLARSIDDYHDDPETVSEKIRRVDKNRATYYNYYANEKWGQLTNYDLTMNSSILGIDGCVDVLYEACKHQIR</sequence>
<dbReference type="InterPro" id="IPR027417">
    <property type="entry name" value="P-loop_NTPase"/>
</dbReference>
<dbReference type="EMBL" id="DVMJ01000049">
    <property type="protein sequence ID" value="HIU13497.1"/>
    <property type="molecule type" value="Genomic_DNA"/>
</dbReference>
<dbReference type="GO" id="GO:0016301">
    <property type="term" value="F:kinase activity"/>
    <property type="evidence" value="ECO:0007669"/>
    <property type="project" value="UniProtKB-KW"/>
</dbReference>
<comment type="caution">
    <text evidence="1">The sequence shown here is derived from an EMBL/GenBank/DDBJ whole genome shotgun (WGS) entry which is preliminary data.</text>
</comment>
<proteinExistence type="predicted"/>
<dbReference type="AlphaFoldDB" id="A0A9D1L121"/>
<dbReference type="Pfam" id="PF13189">
    <property type="entry name" value="Cytidylate_kin2"/>
    <property type="match status" value="1"/>
</dbReference>
<keyword evidence="1" id="KW-0418">Kinase</keyword>
<dbReference type="Proteomes" id="UP000824175">
    <property type="component" value="Unassembled WGS sequence"/>
</dbReference>
<dbReference type="SUPFAM" id="SSF52540">
    <property type="entry name" value="P-loop containing nucleoside triphosphate hydrolases"/>
    <property type="match status" value="1"/>
</dbReference>
<protein>
    <submittedName>
        <fullName evidence="1">Cytidylate kinase-like family protein</fullName>
    </submittedName>
</protein>
<dbReference type="Gene3D" id="3.40.50.300">
    <property type="entry name" value="P-loop containing nucleotide triphosphate hydrolases"/>
    <property type="match status" value="1"/>
</dbReference>
<reference evidence="1" key="2">
    <citation type="journal article" date="2021" name="PeerJ">
        <title>Extensive microbial diversity within the chicken gut microbiome revealed by metagenomics and culture.</title>
        <authorList>
            <person name="Gilroy R."/>
            <person name="Ravi A."/>
            <person name="Getino M."/>
            <person name="Pursley I."/>
            <person name="Horton D.L."/>
            <person name="Alikhan N.F."/>
            <person name="Baker D."/>
            <person name="Gharbi K."/>
            <person name="Hall N."/>
            <person name="Watson M."/>
            <person name="Adriaenssens E.M."/>
            <person name="Foster-Nyarko E."/>
            <person name="Jarju S."/>
            <person name="Secka A."/>
            <person name="Antonio M."/>
            <person name="Oren A."/>
            <person name="Chaudhuri R.R."/>
            <person name="La Ragione R."/>
            <person name="Hildebrand F."/>
            <person name="Pallen M.J."/>
        </authorList>
    </citation>
    <scope>NUCLEOTIDE SEQUENCE</scope>
    <source>
        <strain evidence="1">CHK195-11698</strain>
    </source>
</reference>
<name>A0A9D1L121_9FIRM</name>
<reference evidence="1" key="1">
    <citation type="submission" date="2020-10" db="EMBL/GenBank/DDBJ databases">
        <authorList>
            <person name="Gilroy R."/>
        </authorList>
    </citation>
    <scope>NUCLEOTIDE SEQUENCE</scope>
    <source>
        <strain evidence="1">CHK195-11698</strain>
    </source>
</reference>
<accession>A0A9D1L121</accession>
<evidence type="ECO:0000313" key="2">
    <source>
        <dbReference type="Proteomes" id="UP000824175"/>
    </source>
</evidence>
<keyword evidence="1" id="KW-0808">Transferase</keyword>
<evidence type="ECO:0000313" key="1">
    <source>
        <dbReference type="EMBL" id="HIU13497.1"/>
    </source>
</evidence>
<organism evidence="1 2">
    <name type="scientific">Candidatus Fimiplasma intestinipullorum</name>
    <dbReference type="NCBI Taxonomy" id="2840825"/>
    <lineage>
        <taxon>Bacteria</taxon>
        <taxon>Bacillati</taxon>
        <taxon>Bacillota</taxon>
        <taxon>Clostridia</taxon>
        <taxon>Eubacteriales</taxon>
        <taxon>Candidatus Fimiplasma</taxon>
    </lineage>
</organism>